<dbReference type="PATRIC" id="fig|1302648.3.peg.1095"/>
<organism evidence="1 2">
    <name type="scientific">Tetragenococcus muriaticus 3MR10-3</name>
    <dbReference type="NCBI Taxonomy" id="1302648"/>
    <lineage>
        <taxon>Bacteria</taxon>
        <taxon>Bacillati</taxon>
        <taxon>Bacillota</taxon>
        <taxon>Bacilli</taxon>
        <taxon>Lactobacillales</taxon>
        <taxon>Enterococcaceae</taxon>
        <taxon>Tetragenococcus</taxon>
    </lineage>
</organism>
<accession>A0A091C010</accession>
<evidence type="ECO:0000313" key="2">
    <source>
        <dbReference type="Proteomes" id="UP000029381"/>
    </source>
</evidence>
<keyword evidence="2" id="KW-1185">Reference proteome</keyword>
<dbReference type="AlphaFoldDB" id="A0A091C010"/>
<protein>
    <submittedName>
        <fullName evidence="1">Uncharacterized protein</fullName>
    </submittedName>
</protein>
<name>A0A091C010_9ENTE</name>
<gene>
    <name evidence="1" type="ORF">TMU3MR103_1128</name>
</gene>
<sequence>MDTPSLQRLLIFKNEVEVKVKPPNYTEVVASKQSYQV</sequence>
<reference evidence="1 2" key="1">
    <citation type="submission" date="2014-08" db="EMBL/GenBank/DDBJ databases">
        <title>Genome sequence of Tetragenococcus muriaticus.</title>
        <authorList>
            <person name="Chuea-nongthon C."/>
            <person name="Rodtong S."/>
            <person name="Yongsawatdigul J."/>
            <person name="Steele J.L."/>
            <person name="Liu X.-y."/>
            <person name="Speers J."/>
            <person name="Glasner J.D."/>
            <person name="Neeno-Eckwall E.C."/>
        </authorList>
    </citation>
    <scope>NUCLEOTIDE SEQUENCE [LARGE SCALE GENOMIC DNA]</scope>
    <source>
        <strain evidence="1 2">3MR10-3</strain>
    </source>
</reference>
<evidence type="ECO:0000313" key="1">
    <source>
        <dbReference type="EMBL" id="KFN91201.1"/>
    </source>
</evidence>
<proteinExistence type="predicted"/>
<dbReference type="EMBL" id="JPVT01000110">
    <property type="protein sequence ID" value="KFN91201.1"/>
    <property type="molecule type" value="Genomic_DNA"/>
</dbReference>
<dbReference type="Proteomes" id="UP000029381">
    <property type="component" value="Unassembled WGS sequence"/>
</dbReference>
<comment type="caution">
    <text evidence="1">The sequence shown here is derived from an EMBL/GenBank/DDBJ whole genome shotgun (WGS) entry which is preliminary data.</text>
</comment>